<gene>
    <name evidence="1" type="ORF">DPMN_187418</name>
</gene>
<comment type="caution">
    <text evidence="1">The sequence shown here is derived from an EMBL/GenBank/DDBJ whole genome shotgun (WGS) entry which is preliminary data.</text>
</comment>
<dbReference type="AlphaFoldDB" id="A0A9D4DNA8"/>
<protein>
    <submittedName>
        <fullName evidence="1">Uncharacterized protein</fullName>
    </submittedName>
</protein>
<reference evidence="1" key="1">
    <citation type="journal article" date="2019" name="bioRxiv">
        <title>The Genome of the Zebra Mussel, Dreissena polymorpha: A Resource for Invasive Species Research.</title>
        <authorList>
            <person name="McCartney M.A."/>
            <person name="Auch B."/>
            <person name="Kono T."/>
            <person name="Mallez S."/>
            <person name="Zhang Y."/>
            <person name="Obille A."/>
            <person name="Becker A."/>
            <person name="Abrahante J.E."/>
            <person name="Garbe J."/>
            <person name="Badalamenti J.P."/>
            <person name="Herman A."/>
            <person name="Mangelson H."/>
            <person name="Liachko I."/>
            <person name="Sullivan S."/>
            <person name="Sone E.D."/>
            <person name="Koren S."/>
            <person name="Silverstein K.A.T."/>
            <person name="Beckman K.B."/>
            <person name="Gohl D.M."/>
        </authorList>
    </citation>
    <scope>NUCLEOTIDE SEQUENCE</scope>
    <source>
        <strain evidence="1">Duluth1</strain>
        <tissue evidence="1">Whole animal</tissue>
    </source>
</reference>
<accession>A0A9D4DNA8</accession>
<sequence length="78" mass="8923">MSVFSSHSLEIQDKRMQFRRLYCSALSELASSTATLSLRALLPEVSDVCFNSYLDTISNEYNYRLESEVHPVENQSLT</sequence>
<keyword evidence="2" id="KW-1185">Reference proteome</keyword>
<evidence type="ECO:0000313" key="2">
    <source>
        <dbReference type="Proteomes" id="UP000828390"/>
    </source>
</evidence>
<proteinExistence type="predicted"/>
<dbReference type="Proteomes" id="UP000828390">
    <property type="component" value="Unassembled WGS sequence"/>
</dbReference>
<evidence type="ECO:0000313" key="1">
    <source>
        <dbReference type="EMBL" id="KAH3752792.1"/>
    </source>
</evidence>
<dbReference type="EMBL" id="JAIWYP010000010">
    <property type="protein sequence ID" value="KAH3752792.1"/>
    <property type="molecule type" value="Genomic_DNA"/>
</dbReference>
<name>A0A9D4DNA8_DREPO</name>
<organism evidence="1 2">
    <name type="scientific">Dreissena polymorpha</name>
    <name type="common">Zebra mussel</name>
    <name type="synonym">Mytilus polymorpha</name>
    <dbReference type="NCBI Taxonomy" id="45954"/>
    <lineage>
        <taxon>Eukaryota</taxon>
        <taxon>Metazoa</taxon>
        <taxon>Spiralia</taxon>
        <taxon>Lophotrochozoa</taxon>
        <taxon>Mollusca</taxon>
        <taxon>Bivalvia</taxon>
        <taxon>Autobranchia</taxon>
        <taxon>Heteroconchia</taxon>
        <taxon>Euheterodonta</taxon>
        <taxon>Imparidentia</taxon>
        <taxon>Neoheterodontei</taxon>
        <taxon>Myida</taxon>
        <taxon>Dreissenoidea</taxon>
        <taxon>Dreissenidae</taxon>
        <taxon>Dreissena</taxon>
    </lineage>
</organism>
<reference evidence="1" key="2">
    <citation type="submission" date="2020-11" db="EMBL/GenBank/DDBJ databases">
        <authorList>
            <person name="McCartney M.A."/>
            <person name="Auch B."/>
            <person name="Kono T."/>
            <person name="Mallez S."/>
            <person name="Becker A."/>
            <person name="Gohl D.M."/>
            <person name="Silverstein K.A.T."/>
            <person name="Koren S."/>
            <person name="Bechman K.B."/>
            <person name="Herman A."/>
            <person name="Abrahante J.E."/>
            <person name="Garbe J."/>
        </authorList>
    </citation>
    <scope>NUCLEOTIDE SEQUENCE</scope>
    <source>
        <strain evidence="1">Duluth1</strain>
        <tissue evidence="1">Whole animal</tissue>
    </source>
</reference>